<feature type="compositionally biased region" description="Low complexity" evidence="12">
    <location>
        <begin position="143"/>
        <end position="155"/>
    </location>
</feature>
<organism evidence="14 15">
    <name type="scientific">Phenylobacterium hankyongense</name>
    <dbReference type="NCBI Taxonomy" id="1813876"/>
    <lineage>
        <taxon>Bacteria</taxon>
        <taxon>Pseudomonadati</taxon>
        <taxon>Pseudomonadota</taxon>
        <taxon>Alphaproteobacteria</taxon>
        <taxon>Caulobacterales</taxon>
        <taxon>Caulobacteraceae</taxon>
        <taxon>Phenylobacterium</taxon>
    </lineage>
</organism>
<evidence type="ECO:0000256" key="11">
    <source>
        <dbReference type="RuleBase" id="RU003357"/>
    </source>
</evidence>
<dbReference type="OrthoDB" id="7051241at2"/>
<keyword evidence="8 10" id="KW-0472">Membrane</keyword>
<dbReference type="InterPro" id="IPR012910">
    <property type="entry name" value="Plug_dom"/>
</dbReference>
<evidence type="ECO:0000256" key="9">
    <source>
        <dbReference type="ARBA" id="ARBA00023237"/>
    </source>
</evidence>
<keyword evidence="9 10" id="KW-0998">Cell outer membrane</keyword>
<dbReference type="Pfam" id="PF07660">
    <property type="entry name" value="STN"/>
    <property type="match status" value="1"/>
</dbReference>
<comment type="similarity">
    <text evidence="10 11">Belongs to the TonB-dependent receptor family.</text>
</comment>
<gene>
    <name evidence="14" type="ORF">DJ021_03220</name>
</gene>
<dbReference type="InterPro" id="IPR036942">
    <property type="entry name" value="Beta-barrel_TonB_sf"/>
</dbReference>
<dbReference type="Pfam" id="PF00593">
    <property type="entry name" value="TonB_dep_Rec_b-barrel"/>
    <property type="match status" value="1"/>
</dbReference>
<evidence type="ECO:0000256" key="10">
    <source>
        <dbReference type="PROSITE-ProRule" id="PRU01360"/>
    </source>
</evidence>
<comment type="caution">
    <text evidence="14">The sequence shown here is derived from an EMBL/GenBank/DDBJ whole genome shotgun (WGS) entry which is preliminary data.</text>
</comment>
<keyword evidence="15" id="KW-1185">Reference proteome</keyword>
<dbReference type="SMART" id="SM00965">
    <property type="entry name" value="STN"/>
    <property type="match status" value="1"/>
</dbReference>
<evidence type="ECO:0000256" key="1">
    <source>
        <dbReference type="ARBA" id="ARBA00004571"/>
    </source>
</evidence>
<keyword evidence="5 10" id="KW-0812">Transmembrane</keyword>
<dbReference type="PANTHER" id="PTHR47234:SF3">
    <property type="entry name" value="SECRETIN_TONB SHORT N-TERMINAL DOMAIN-CONTAINING PROTEIN"/>
    <property type="match status" value="1"/>
</dbReference>
<dbReference type="SUPFAM" id="SSF56935">
    <property type="entry name" value="Porins"/>
    <property type="match status" value="1"/>
</dbReference>
<name>A0A328AXJ3_9CAUL</name>
<dbReference type="Pfam" id="PF07715">
    <property type="entry name" value="Plug"/>
    <property type="match status" value="1"/>
</dbReference>
<evidence type="ECO:0000256" key="7">
    <source>
        <dbReference type="ARBA" id="ARBA00023077"/>
    </source>
</evidence>
<dbReference type="InterPro" id="IPR011662">
    <property type="entry name" value="Secretin/TonB_short_N"/>
</dbReference>
<evidence type="ECO:0000313" key="15">
    <source>
        <dbReference type="Proteomes" id="UP000249842"/>
    </source>
</evidence>
<keyword evidence="2 10" id="KW-0813">Transport</keyword>
<dbReference type="Proteomes" id="UP000249842">
    <property type="component" value="Unassembled WGS sequence"/>
</dbReference>
<evidence type="ECO:0000256" key="6">
    <source>
        <dbReference type="ARBA" id="ARBA00023004"/>
    </source>
</evidence>
<keyword evidence="7 11" id="KW-0798">TonB box</keyword>
<feature type="domain" description="Secretin/TonB short N-terminal" evidence="13">
    <location>
        <begin position="68"/>
        <end position="118"/>
    </location>
</feature>
<protein>
    <recommendedName>
        <fullName evidence="13">Secretin/TonB short N-terminal domain-containing protein</fullName>
    </recommendedName>
</protein>
<feature type="region of interest" description="Disordered" evidence="12">
    <location>
        <begin position="143"/>
        <end position="176"/>
    </location>
</feature>
<dbReference type="Gene3D" id="2.170.130.10">
    <property type="entry name" value="TonB-dependent receptor, plug domain"/>
    <property type="match status" value="1"/>
</dbReference>
<evidence type="ECO:0000256" key="8">
    <source>
        <dbReference type="ARBA" id="ARBA00023136"/>
    </source>
</evidence>
<evidence type="ECO:0000256" key="5">
    <source>
        <dbReference type="ARBA" id="ARBA00022692"/>
    </source>
</evidence>
<keyword evidence="6" id="KW-0408">Iron</keyword>
<dbReference type="PANTHER" id="PTHR47234">
    <property type="match status" value="1"/>
</dbReference>
<dbReference type="GO" id="GO:0006826">
    <property type="term" value="P:iron ion transport"/>
    <property type="evidence" value="ECO:0007669"/>
    <property type="project" value="UniProtKB-KW"/>
</dbReference>
<dbReference type="Gene3D" id="2.40.170.20">
    <property type="entry name" value="TonB-dependent receptor, beta-barrel domain"/>
    <property type="match status" value="1"/>
</dbReference>
<dbReference type="InterPro" id="IPR039426">
    <property type="entry name" value="TonB-dep_rcpt-like"/>
</dbReference>
<dbReference type="GO" id="GO:0009279">
    <property type="term" value="C:cell outer membrane"/>
    <property type="evidence" value="ECO:0007669"/>
    <property type="project" value="UniProtKB-SubCell"/>
</dbReference>
<keyword evidence="4" id="KW-0406">Ion transport</keyword>
<evidence type="ECO:0000256" key="4">
    <source>
        <dbReference type="ARBA" id="ARBA00022496"/>
    </source>
</evidence>
<sequence length="1083" mass="113748">MWFRKTEEGGNMARRAMLCGVAAVGVFLVSSPALSATQKVNFDAQQEFQIPGQSLDTALLLYSRESGLQIISSAPVVANRMAQPLRGRMTPREALSALLKGSELSFVVSGSTVTIVPMSPKRSSPIVPIAMQAHDGVAQAGAFEGGSAPAAAPGSVEKRDDGDSDDSGGELSSVTVTGSRIIRDGYEAPSPITVASVADLQLTTPSNIPDALNKLPEFTGSITQNSNSNSTTGVNGNFLNLRGLGPARTLVLMDGHRIPPTSYNGTVDTNTLPQMLTQRVEVVTGGASAIYGSDAVGGVVNFILDTKFTGVKGVLQGGVSTYGDAPSSRAGFAVGAPVFGAGHVLFSYQHSTQDGLDQSARSFASSDQGYTGAGTAANPYTLQNNLRLATTAFGGYITSGPLKGQQFVGAGTLAPFTPGVATGSPTLQVGGDGAYYYNMQMLKPLQTDQLFGRFDYDLGHGVSAYAQVSAGFSQTNFTSSSVVLNTTVYGNNAYLPTSVQALIGPNGSFGMSSLLQDLALDGQVQQNTQDITASAGVKGKFLNDAFTWDVYYAHGDGRTHSVSINNINTSHLYAALDAVQTPTGIACRVSTTSSASHYPGCVPLNIFGVGNESPAALSYIFQNTSWTARNQMDDVSATVTGTAFNNWAGPVSVASNVEWRSMRLDETTSADPGVPPTLTGLRATWSTAASPFGKAPLPTNPFLYGTVAPQHGEESVWEVSLETLVPLLKDQPFAKSLDLDAAVRYTDYSVTGSAKTWKVGLSYQPITDLRFRATQSHDIRAPNLYELFQAATFGSVTITDPHTGLTGAVTSEQVGNPDLKPEVADTITAGAVYSPAWLPRFRVSVDYYHINIANVVATTTGLGGSPTTALANCETSGGTSSQCLAIVRPLPFSNTTAANFPTLILTESINLSRQLNEGIDVEASYGFDLARIHESLPGALDMRLIINYAPQQLIVTNPGATPTNAAGNGIATGRATAMLNYDLGAFKASWQTTYSGPHHQGTGVLGQVFAGDNYPAMVTHDLGLTYRFESGGRKLQAFLSVNNIFNKAPAISPLAPTNAPGQTSPAVGDTRGRYFTTGIRFNF</sequence>
<evidence type="ECO:0000256" key="3">
    <source>
        <dbReference type="ARBA" id="ARBA00022452"/>
    </source>
</evidence>
<proteinExistence type="inferred from homology"/>
<dbReference type="PROSITE" id="PS52016">
    <property type="entry name" value="TONB_DEPENDENT_REC_3"/>
    <property type="match status" value="1"/>
</dbReference>
<dbReference type="AlphaFoldDB" id="A0A328AXJ3"/>
<evidence type="ECO:0000256" key="2">
    <source>
        <dbReference type="ARBA" id="ARBA00022448"/>
    </source>
</evidence>
<evidence type="ECO:0000259" key="13">
    <source>
        <dbReference type="SMART" id="SM00965"/>
    </source>
</evidence>
<dbReference type="Gene3D" id="3.55.50.30">
    <property type="match status" value="1"/>
</dbReference>
<dbReference type="InterPro" id="IPR037066">
    <property type="entry name" value="Plug_dom_sf"/>
</dbReference>
<dbReference type="EMBL" id="QFYP01000001">
    <property type="protein sequence ID" value="RAK58881.1"/>
    <property type="molecule type" value="Genomic_DNA"/>
</dbReference>
<keyword evidence="4" id="KW-0410">Iron transport</keyword>
<accession>A0A328AXJ3</accession>
<comment type="subcellular location">
    <subcellularLocation>
        <location evidence="1 10">Cell outer membrane</location>
        <topology evidence="1 10">Multi-pass membrane protein</topology>
    </subcellularLocation>
</comment>
<reference evidence="15" key="1">
    <citation type="submission" date="2018-05" db="EMBL/GenBank/DDBJ databases">
        <authorList>
            <person name="Li X."/>
        </authorList>
    </citation>
    <scope>NUCLEOTIDE SEQUENCE [LARGE SCALE GENOMIC DNA]</scope>
    <source>
        <strain evidence="15">HKS-05</strain>
    </source>
</reference>
<evidence type="ECO:0000256" key="12">
    <source>
        <dbReference type="SAM" id="MobiDB-lite"/>
    </source>
</evidence>
<evidence type="ECO:0000313" key="14">
    <source>
        <dbReference type="EMBL" id="RAK58881.1"/>
    </source>
</evidence>
<keyword evidence="3 10" id="KW-1134">Transmembrane beta strand</keyword>
<dbReference type="InterPro" id="IPR000531">
    <property type="entry name" value="Beta-barrel_TonB"/>
</dbReference>